<comment type="subcellular location">
    <subcellularLocation>
        <location evidence="1">Membrane</location>
    </subcellularLocation>
</comment>
<sequence length="360" mass="39298">MFSTKVKKRVLQLEQQLAAQVADYETRLSAKESQLTALKTELAGLKAENRLAHQLVQVVLQGAEMLSAIREGMVSNAEALLGEREKLTEMEGVFAHTYQATDVLKQRAVAINTEVGHSAESAAVLTDTAGRISNFVSVIQEISEQTNLLALNAAIEAARAGEQGRGFAVVADEVRTLAGKAHEASGNINKLVQQVLEQSKAINSMVSQSLESTDEISASAQQIDEVTREVLTHAEGMRLVIQRNAATAFLEAVKLDHAVWKTDIYQRIEQRQFGQGVSSHTECRLGKWYYEGRGARLYSHLPAFKSLEACHKRVHGEGARALQAFAAGNQQQGLDCLQAMESASMEVTRALASLEREVLS</sequence>
<reference evidence="7" key="1">
    <citation type="submission" date="2015-09" db="EMBL/GenBank/DDBJ databases">
        <authorList>
            <person name="Shao Z."/>
            <person name="Wang L."/>
        </authorList>
    </citation>
    <scope>NUCLEOTIDE SEQUENCE [LARGE SCALE GENOMIC DNA]</scope>
    <source>
        <strain evidence="7">F13-1</strain>
    </source>
</reference>
<evidence type="ECO:0000313" key="6">
    <source>
        <dbReference type="EMBL" id="ATG73374.1"/>
    </source>
</evidence>
<keyword evidence="2 3" id="KW-0807">Transducer</keyword>
<evidence type="ECO:0000256" key="2">
    <source>
        <dbReference type="ARBA" id="ARBA00023224"/>
    </source>
</evidence>
<dbReference type="PROSITE" id="PS50111">
    <property type="entry name" value="CHEMOTAXIS_TRANSDUC_2"/>
    <property type="match status" value="1"/>
</dbReference>
<dbReference type="GO" id="GO:0016020">
    <property type="term" value="C:membrane"/>
    <property type="evidence" value="ECO:0007669"/>
    <property type="project" value="UniProtKB-SubCell"/>
</dbReference>
<dbReference type="GO" id="GO:0006935">
    <property type="term" value="P:chemotaxis"/>
    <property type="evidence" value="ECO:0007669"/>
    <property type="project" value="UniProtKB-ARBA"/>
</dbReference>
<proteinExistence type="predicted"/>
<evidence type="ECO:0000313" key="7">
    <source>
        <dbReference type="Proteomes" id="UP000217763"/>
    </source>
</evidence>
<evidence type="ECO:0000259" key="5">
    <source>
        <dbReference type="PROSITE" id="PS50111"/>
    </source>
</evidence>
<dbReference type="KEGG" id="zdf:AN401_05430"/>
<accession>A0A291HML4</accession>
<dbReference type="Pfam" id="PF00015">
    <property type="entry name" value="MCPsignal"/>
    <property type="match status" value="1"/>
</dbReference>
<organism evidence="6 7">
    <name type="scientific">Zobellella denitrificans</name>
    <dbReference type="NCBI Taxonomy" id="347534"/>
    <lineage>
        <taxon>Bacteria</taxon>
        <taxon>Pseudomonadati</taxon>
        <taxon>Pseudomonadota</taxon>
        <taxon>Gammaproteobacteria</taxon>
        <taxon>Aeromonadales</taxon>
        <taxon>Aeromonadaceae</taxon>
        <taxon>Zobellella</taxon>
    </lineage>
</organism>
<evidence type="ECO:0000256" key="4">
    <source>
        <dbReference type="SAM" id="Coils"/>
    </source>
</evidence>
<feature type="coiled-coil region" evidence="4">
    <location>
        <begin position="14"/>
        <end position="48"/>
    </location>
</feature>
<dbReference type="GO" id="GO:0007165">
    <property type="term" value="P:signal transduction"/>
    <property type="evidence" value="ECO:0007669"/>
    <property type="project" value="UniProtKB-KW"/>
</dbReference>
<dbReference type="InterPro" id="IPR025991">
    <property type="entry name" value="Chemoreceptor_zinc-bind_dom"/>
</dbReference>
<evidence type="ECO:0000256" key="3">
    <source>
        <dbReference type="PROSITE-ProRule" id="PRU00284"/>
    </source>
</evidence>
<gene>
    <name evidence="6" type="ORF">AN401_05430</name>
</gene>
<protein>
    <submittedName>
        <fullName evidence="6">Chemotaxis protein</fullName>
    </submittedName>
</protein>
<dbReference type="Pfam" id="PF13682">
    <property type="entry name" value="CZB"/>
    <property type="match status" value="1"/>
</dbReference>
<keyword evidence="7" id="KW-1185">Reference proteome</keyword>
<dbReference type="SMART" id="SM00283">
    <property type="entry name" value="MA"/>
    <property type="match status" value="1"/>
</dbReference>
<dbReference type="Proteomes" id="UP000217763">
    <property type="component" value="Chromosome"/>
</dbReference>
<dbReference type="Gene3D" id="6.10.250.3200">
    <property type="match status" value="1"/>
</dbReference>
<keyword evidence="4" id="KW-0175">Coiled coil</keyword>
<feature type="domain" description="Methyl-accepting transducer" evidence="5">
    <location>
        <begin position="110"/>
        <end position="248"/>
    </location>
</feature>
<dbReference type="PANTHER" id="PTHR32089">
    <property type="entry name" value="METHYL-ACCEPTING CHEMOTAXIS PROTEIN MCPB"/>
    <property type="match status" value="1"/>
</dbReference>
<dbReference type="EMBL" id="CP012621">
    <property type="protein sequence ID" value="ATG73374.1"/>
    <property type="molecule type" value="Genomic_DNA"/>
</dbReference>
<dbReference type="PANTHER" id="PTHR32089:SF70">
    <property type="entry name" value="ENERGY TAXIS MODULATING METHYL ACCEPTING SENSORY TRANSDUCER"/>
    <property type="match status" value="1"/>
</dbReference>
<dbReference type="AlphaFoldDB" id="A0A291HML4"/>
<evidence type="ECO:0000256" key="1">
    <source>
        <dbReference type="ARBA" id="ARBA00004370"/>
    </source>
</evidence>
<dbReference type="InterPro" id="IPR004089">
    <property type="entry name" value="MCPsignal_dom"/>
</dbReference>
<name>A0A291HML4_9GAMM</name>
<dbReference type="Gene3D" id="1.20.120.30">
    <property type="entry name" value="Aspartate receptor, ligand-binding domain"/>
    <property type="match status" value="1"/>
</dbReference>
<dbReference type="SUPFAM" id="SSF58104">
    <property type="entry name" value="Methyl-accepting chemotaxis protein (MCP) signaling domain"/>
    <property type="match status" value="1"/>
</dbReference>